<proteinExistence type="predicted"/>
<dbReference type="CDD" id="cd10801">
    <property type="entry name" value="LamB_YcsF_like_1"/>
    <property type="match status" value="1"/>
</dbReference>
<dbReference type="EC" id="3.5.2.9" evidence="1"/>
<keyword evidence="1" id="KW-0378">Hydrolase</keyword>
<evidence type="ECO:0000313" key="2">
    <source>
        <dbReference type="Proteomes" id="UP000306791"/>
    </source>
</evidence>
<reference evidence="1 2" key="1">
    <citation type="submission" date="2019-05" db="EMBL/GenBank/DDBJ databases">
        <title>Microbulbifer harenosus sp. nov., an alginate-degrading bacterium isolated from coastal sand.</title>
        <authorList>
            <person name="Huang H."/>
            <person name="Mo K."/>
            <person name="Bao S."/>
        </authorList>
    </citation>
    <scope>NUCLEOTIDE SEQUENCE [LARGE SCALE GENOMIC DNA]</scope>
    <source>
        <strain evidence="1 2">HB161719</strain>
    </source>
</reference>
<dbReference type="InterPro" id="IPR005501">
    <property type="entry name" value="LamB/YcsF/PxpA-like"/>
</dbReference>
<dbReference type="NCBIfam" id="NF003816">
    <property type="entry name" value="PRK05406.1-5"/>
    <property type="match status" value="1"/>
</dbReference>
<dbReference type="Gene3D" id="3.20.20.370">
    <property type="entry name" value="Glycoside hydrolase/deacetylase"/>
    <property type="match status" value="1"/>
</dbReference>
<dbReference type="GO" id="GO:0017168">
    <property type="term" value="F:5-oxoprolinase (ATP-hydrolyzing) activity"/>
    <property type="evidence" value="ECO:0007669"/>
    <property type="project" value="UniProtKB-EC"/>
</dbReference>
<keyword evidence="2" id="KW-1185">Reference proteome</keyword>
<gene>
    <name evidence="1" type="primary">pxpA</name>
    <name evidence="1" type="ORF">FDY93_16780</name>
</gene>
<name>A0ABY2UEF4_9GAMM</name>
<dbReference type="PANTHER" id="PTHR30292:SF0">
    <property type="entry name" value="5-OXOPROLINASE SUBUNIT A"/>
    <property type="match status" value="1"/>
</dbReference>
<accession>A0ABY2UEF4</accession>
<dbReference type="InterPro" id="IPR011330">
    <property type="entry name" value="Glyco_hydro/deAcase_b/a-brl"/>
</dbReference>
<protein>
    <submittedName>
        <fullName evidence="1">5-oxoprolinase subunit PxpA</fullName>
        <ecNumber evidence="1">3.5.2.9</ecNumber>
    </submittedName>
</protein>
<dbReference type="NCBIfam" id="NF003814">
    <property type="entry name" value="PRK05406.1-3"/>
    <property type="match status" value="1"/>
</dbReference>
<dbReference type="PANTHER" id="PTHR30292">
    <property type="entry name" value="UNCHARACTERIZED PROTEIN YBGL-RELATED"/>
    <property type="match status" value="1"/>
</dbReference>
<dbReference type="SUPFAM" id="SSF88713">
    <property type="entry name" value="Glycoside hydrolase/deacetylase"/>
    <property type="match status" value="1"/>
</dbReference>
<evidence type="ECO:0000313" key="1">
    <source>
        <dbReference type="EMBL" id="TLM74853.1"/>
    </source>
</evidence>
<dbReference type="RefSeq" id="WP_138236921.1">
    <property type="nucleotide sequence ID" value="NZ_CP185860.1"/>
</dbReference>
<dbReference type="Pfam" id="PF03746">
    <property type="entry name" value="LamB_YcsF"/>
    <property type="match status" value="1"/>
</dbReference>
<dbReference type="Proteomes" id="UP000306791">
    <property type="component" value="Unassembled WGS sequence"/>
</dbReference>
<sequence length="250" mass="27073">MTTVDINCDLGEGNTAADCTRDALLMPFISRCNIACGGHAGNDDTMALSIDNAMANGLAIGAHPSYPDRDNFGRHSLAIARPQLLDAVAAQIERLSTIAAHRHATLDHIKLHGALYNDAEADPALAISLLEMLKSRFPTLKILGLANAATEQAAHTVGIPFLREGFMDRRYLNNHQLSPRSMQGAVIDDFTQCLQQTLALIRGETFLSIHGEPLRFTADSICLHGDNIHAPEIATRLHRALQRAGVDVRA</sequence>
<organism evidence="1 2">
    <name type="scientific">Microbulbifer harenosus</name>
    <dbReference type="NCBI Taxonomy" id="2576840"/>
    <lineage>
        <taxon>Bacteria</taxon>
        <taxon>Pseudomonadati</taxon>
        <taxon>Pseudomonadota</taxon>
        <taxon>Gammaproteobacteria</taxon>
        <taxon>Cellvibrionales</taxon>
        <taxon>Microbulbiferaceae</taxon>
        <taxon>Microbulbifer</taxon>
    </lineage>
</organism>
<comment type="caution">
    <text evidence="1">The sequence shown here is derived from an EMBL/GenBank/DDBJ whole genome shotgun (WGS) entry which is preliminary data.</text>
</comment>
<dbReference type="EMBL" id="VANI01000019">
    <property type="protein sequence ID" value="TLM74853.1"/>
    <property type="molecule type" value="Genomic_DNA"/>
</dbReference>